<feature type="binding site" description="axial binding residue" evidence="6">
    <location>
        <position position="112"/>
    </location>
    <ligand>
        <name>heme c</name>
        <dbReference type="ChEBI" id="CHEBI:61717"/>
        <label>1</label>
    </ligand>
    <ligandPart>
        <name>Fe</name>
        <dbReference type="ChEBI" id="CHEBI:18248"/>
    </ligandPart>
</feature>
<feature type="binding site" description="axial binding residue" evidence="6">
    <location>
        <position position="89"/>
    </location>
    <ligand>
        <name>heme c</name>
        <dbReference type="ChEBI" id="CHEBI:61717"/>
        <label>1</label>
    </ligand>
    <ligandPart>
        <name>Fe</name>
        <dbReference type="ChEBI" id="CHEBI:18248"/>
    </ligandPart>
</feature>
<dbReference type="PROSITE" id="PS51257">
    <property type="entry name" value="PROKAR_LIPOPROTEIN"/>
    <property type="match status" value="1"/>
</dbReference>
<evidence type="ECO:0000256" key="3">
    <source>
        <dbReference type="ARBA" id="ARBA00022723"/>
    </source>
</evidence>
<sequence length="145" mass="16164">MKYSGVILNYRKLKAFYPGLLLGCFFVFGSASCFAQDAVMILNTQELGPHQRPAVHFSHEKHAESLECVRCHHDYDEFMNNTGGEGNRCADCHEKEPGDNPLSLIDAFHTQCMECHLEIDQRGLAENIPLACGECHLRARPGGGK</sequence>
<dbReference type="Gene3D" id="3.90.10.10">
    <property type="entry name" value="Cytochrome C3"/>
    <property type="match status" value="1"/>
</dbReference>
<keyword evidence="10" id="KW-1185">Reference proteome</keyword>
<dbReference type="InterPro" id="IPR020942">
    <property type="entry name" value="Cyt_c_III_dom"/>
</dbReference>
<proteinExistence type="predicted"/>
<feature type="binding site" description="axial binding residue" evidence="6">
    <location>
        <position position="72"/>
    </location>
    <ligand>
        <name>heme c</name>
        <dbReference type="ChEBI" id="CHEBI:61717"/>
        <label>1</label>
    </ligand>
    <ligandPart>
        <name>Fe</name>
        <dbReference type="ChEBI" id="CHEBI:18248"/>
    </ligandPart>
</feature>
<feature type="binding site" description="axial binding residue" evidence="6">
    <location>
        <position position="71"/>
    </location>
    <ligand>
        <name>heme c</name>
        <dbReference type="ChEBI" id="CHEBI:61717"/>
        <label>1</label>
    </ligand>
    <ligandPart>
        <name>Fe</name>
        <dbReference type="ChEBI" id="CHEBI:18248"/>
    </ligandPart>
</feature>
<dbReference type="Proteomes" id="UP000032233">
    <property type="component" value="Unassembled WGS sequence"/>
</dbReference>
<organism evidence="9 10">
    <name type="scientific">Dethiosulfatarculus sandiegensis</name>
    <dbReference type="NCBI Taxonomy" id="1429043"/>
    <lineage>
        <taxon>Bacteria</taxon>
        <taxon>Pseudomonadati</taxon>
        <taxon>Thermodesulfobacteriota</taxon>
        <taxon>Desulfarculia</taxon>
        <taxon>Desulfarculales</taxon>
        <taxon>Desulfarculaceae</taxon>
        <taxon>Dethiosulfatarculus</taxon>
    </lineage>
</organism>
<feature type="binding site" description="axial binding residue" evidence="6">
    <location>
        <position position="132"/>
    </location>
    <ligand>
        <name>heme c</name>
        <dbReference type="ChEBI" id="CHEBI:61717"/>
        <label>1</label>
    </ligand>
    <ligandPart>
        <name>Fe</name>
        <dbReference type="ChEBI" id="CHEBI:18248"/>
    </ligandPart>
</feature>
<feature type="binding site" description="axial binding residue" evidence="6">
    <location>
        <position position="59"/>
    </location>
    <ligand>
        <name>heme c</name>
        <dbReference type="ChEBI" id="CHEBI:61717"/>
        <label>1</label>
    </ligand>
    <ligandPart>
        <name>Fe</name>
        <dbReference type="ChEBI" id="CHEBI:18248"/>
    </ligandPart>
</feature>
<dbReference type="SUPFAM" id="SSF48695">
    <property type="entry name" value="Multiheme cytochromes"/>
    <property type="match status" value="1"/>
</dbReference>
<dbReference type="GO" id="GO:0046872">
    <property type="term" value="F:metal ion binding"/>
    <property type="evidence" value="ECO:0007669"/>
    <property type="project" value="UniProtKB-KW"/>
</dbReference>
<dbReference type="InterPro" id="IPR002322">
    <property type="entry name" value="Cyt_c_III"/>
</dbReference>
<protein>
    <submittedName>
        <fullName evidence="9">Cytochrome C</fullName>
    </submittedName>
</protein>
<keyword evidence="3 6" id="KW-0479">Metal-binding</keyword>
<dbReference type="PRINTS" id="PR00609">
    <property type="entry name" value="CYTOCHROMEC3"/>
</dbReference>
<reference evidence="9 10" key="1">
    <citation type="submission" date="2013-11" db="EMBL/GenBank/DDBJ databases">
        <title>Metagenomic analysis of a methanogenic consortium involved in long chain n-alkane degradation.</title>
        <authorList>
            <person name="Davidova I.A."/>
            <person name="Callaghan A.V."/>
            <person name="Wawrik B."/>
            <person name="Pruitt S."/>
            <person name="Marks C."/>
            <person name="Duncan K.E."/>
            <person name="Suflita J.M."/>
        </authorList>
    </citation>
    <scope>NUCLEOTIDE SEQUENCE [LARGE SCALE GENOMIC DNA]</scope>
    <source>
        <strain evidence="9 10">SPR</strain>
    </source>
</reference>
<dbReference type="OrthoDB" id="9796996at2"/>
<dbReference type="AlphaFoldDB" id="A0A0D2JHF2"/>
<feature type="chain" id="PRO_5002244862" evidence="7">
    <location>
        <begin position="36"/>
        <end position="145"/>
    </location>
</feature>
<feature type="binding site" description="axial binding residue" evidence="6">
    <location>
        <position position="115"/>
    </location>
    <ligand>
        <name>heme c</name>
        <dbReference type="ChEBI" id="CHEBI:61717"/>
        <label>1</label>
    </ligand>
    <ligandPart>
        <name>Fe</name>
        <dbReference type="ChEBI" id="CHEBI:18248"/>
    </ligandPart>
</feature>
<comment type="caution">
    <text evidence="9">The sequence shown here is derived from an EMBL/GenBank/DDBJ whole genome shotgun (WGS) entry which is preliminary data.</text>
</comment>
<evidence type="ECO:0000313" key="9">
    <source>
        <dbReference type="EMBL" id="KIX15171.1"/>
    </source>
</evidence>
<keyword evidence="1" id="KW-0813">Transport</keyword>
<comment type="cofactor">
    <cofactor evidence="6">
        <name>heme c</name>
        <dbReference type="ChEBI" id="CHEBI:61717"/>
    </cofactor>
    <text evidence="6">Binds 4 heme c groups covalently per monomer.</text>
</comment>
<feature type="signal peptide" evidence="7">
    <location>
        <begin position="1"/>
        <end position="35"/>
    </location>
</feature>
<dbReference type="InParanoid" id="A0A0D2JHF2"/>
<evidence type="ECO:0000256" key="6">
    <source>
        <dbReference type="PIRSR" id="PIRSR602322-1"/>
    </source>
</evidence>
<feature type="binding site" description="axial binding residue" evidence="6">
    <location>
        <position position="68"/>
    </location>
    <ligand>
        <name>heme c</name>
        <dbReference type="ChEBI" id="CHEBI:61717"/>
        <label>1</label>
    </ligand>
    <ligandPart>
        <name>Fe</name>
        <dbReference type="ChEBI" id="CHEBI:18248"/>
    </ligandPart>
</feature>
<dbReference type="STRING" id="1429043.X474_05385"/>
<feature type="binding site" description="axial binding residue" evidence="6">
    <location>
        <position position="73"/>
    </location>
    <ligand>
        <name>heme c</name>
        <dbReference type="ChEBI" id="CHEBI:61717"/>
        <label>1</label>
    </ligand>
    <ligandPart>
        <name>Fe</name>
        <dbReference type="ChEBI" id="CHEBI:18248"/>
    </ligandPart>
</feature>
<dbReference type="GO" id="GO:0020037">
    <property type="term" value="F:heme binding"/>
    <property type="evidence" value="ECO:0007669"/>
    <property type="project" value="InterPro"/>
</dbReference>
<evidence type="ECO:0000256" key="2">
    <source>
        <dbReference type="ARBA" id="ARBA00022617"/>
    </source>
</evidence>
<accession>A0A0D2JHF2</accession>
<feature type="binding site" description="covalent" evidence="6">
    <location>
        <position position="136"/>
    </location>
    <ligand>
        <name>heme c</name>
        <dbReference type="ChEBI" id="CHEBI:61717"/>
        <label>4</label>
    </ligand>
</feature>
<evidence type="ECO:0000256" key="1">
    <source>
        <dbReference type="ARBA" id="ARBA00022448"/>
    </source>
</evidence>
<keyword evidence="5 6" id="KW-0408">Iron</keyword>
<keyword evidence="2 6" id="KW-0349">Heme</keyword>
<evidence type="ECO:0000259" key="8">
    <source>
        <dbReference type="Pfam" id="PF02085"/>
    </source>
</evidence>
<feature type="binding site" description="axial binding residue" evidence="6">
    <location>
        <position position="62"/>
    </location>
    <ligand>
        <name>heme c</name>
        <dbReference type="ChEBI" id="CHEBI:61717"/>
        <label>1</label>
    </ligand>
    <ligandPart>
        <name>Fe</name>
        <dbReference type="ChEBI" id="CHEBI:18248"/>
    </ligandPart>
</feature>
<dbReference type="GO" id="GO:0009055">
    <property type="term" value="F:electron transfer activity"/>
    <property type="evidence" value="ECO:0007669"/>
    <property type="project" value="InterPro"/>
</dbReference>
<evidence type="ECO:0000256" key="5">
    <source>
        <dbReference type="ARBA" id="ARBA00023004"/>
    </source>
</evidence>
<feature type="domain" description="Class III cytochrome C" evidence="8">
    <location>
        <begin position="48"/>
        <end position="136"/>
    </location>
</feature>
<evidence type="ECO:0000256" key="4">
    <source>
        <dbReference type="ARBA" id="ARBA00022982"/>
    </source>
</evidence>
<gene>
    <name evidence="9" type="ORF">X474_05385</name>
</gene>
<name>A0A0D2JHF2_9BACT</name>
<keyword evidence="4" id="KW-0249">Electron transport</keyword>
<evidence type="ECO:0000313" key="10">
    <source>
        <dbReference type="Proteomes" id="UP000032233"/>
    </source>
</evidence>
<dbReference type="Pfam" id="PF02085">
    <property type="entry name" value="Cytochrom_CIII"/>
    <property type="match status" value="1"/>
</dbReference>
<dbReference type="CDD" id="cd08168">
    <property type="entry name" value="Cytochrom_C3"/>
    <property type="match status" value="1"/>
</dbReference>
<feature type="binding site" description="axial binding residue" evidence="6">
    <location>
        <position position="135"/>
    </location>
    <ligand>
        <name>heme c</name>
        <dbReference type="ChEBI" id="CHEBI:61717"/>
        <label>1</label>
    </ligand>
    <ligandPart>
        <name>Fe</name>
        <dbReference type="ChEBI" id="CHEBI:18248"/>
    </ligandPart>
</feature>
<dbReference type="InterPro" id="IPR036280">
    <property type="entry name" value="Multihaem_cyt_sf"/>
</dbReference>
<keyword evidence="7" id="KW-0732">Signal</keyword>
<feature type="binding site" description="axial binding residue" evidence="6">
    <location>
        <position position="116"/>
    </location>
    <ligand>
        <name>heme c</name>
        <dbReference type="ChEBI" id="CHEBI:61717"/>
        <label>1</label>
    </ligand>
    <ligandPart>
        <name>Fe</name>
        <dbReference type="ChEBI" id="CHEBI:18248"/>
    </ligandPart>
</feature>
<evidence type="ECO:0000256" key="7">
    <source>
        <dbReference type="SAM" id="SignalP"/>
    </source>
</evidence>
<dbReference type="EMBL" id="AZAC01000004">
    <property type="protein sequence ID" value="KIX15171.1"/>
    <property type="molecule type" value="Genomic_DNA"/>
</dbReference>